<dbReference type="RefSeq" id="WP_006533081.1">
    <property type="nucleotide sequence ID" value="NZ_CAXOKJ010000009.1"/>
</dbReference>
<dbReference type="Proteomes" id="UP000619976">
    <property type="component" value="Unassembled WGS sequence"/>
</dbReference>
<evidence type="ECO:0000313" key="1">
    <source>
        <dbReference type="EMBL" id="CRL63223.1"/>
    </source>
</evidence>
<dbReference type="Proteomes" id="UP000183920">
    <property type="component" value="Unassembled WGS sequence"/>
</dbReference>
<keyword evidence="4" id="KW-1185">Reference proteome</keyword>
<dbReference type="GeneID" id="76523276"/>
<name>A0A0G4QBI6_9GAMM</name>
<reference evidence="3" key="2">
    <citation type="submission" date="2015-06" db="EMBL/GenBank/DDBJ databases">
        <authorList>
            <person name="Urmite Genomes"/>
        </authorList>
    </citation>
    <scope>NUCLEOTIDE SEQUENCE [LARGE SCALE GENOMIC DNA]</scope>
    <source>
        <strain evidence="3">CSUR P1867</strain>
    </source>
</reference>
<accession>A0A0G4QBI6</accession>
<evidence type="ECO:0000313" key="2">
    <source>
        <dbReference type="EMBL" id="MBJ2116813.1"/>
    </source>
</evidence>
<dbReference type="AlphaFoldDB" id="A0A0G4QBI6"/>
<dbReference type="EMBL" id="CVRY01000004">
    <property type="protein sequence ID" value="CRL63223.1"/>
    <property type="molecule type" value="Genomic_DNA"/>
</dbReference>
<reference evidence="1" key="1">
    <citation type="submission" date="2015-06" db="EMBL/GenBank/DDBJ databases">
        <authorList>
            <person name="Urmite Genomes Urmite Genomes"/>
        </authorList>
    </citation>
    <scope>NUCLEOTIDE SEQUENCE [LARGE SCALE GENOMIC DNA]</scope>
    <source>
        <strain evidence="1">CSUR P1867</strain>
    </source>
</reference>
<protein>
    <recommendedName>
        <fullName evidence="5">Phage protein</fullName>
    </recommendedName>
</protein>
<dbReference type="EMBL" id="JAEKCB010000001">
    <property type="protein sequence ID" value="MBJ2116813.1"/>
    <property type="molecule type" value="Genomic_DNA"/>
</dbReference>
<organism evidence="1 3">
    <name type="scientific">Proteus penneri</name>
    <dbReference type="NCBI Taxonomy" id="102862"/>
    <lineage>
        <taxon>Bacteria</taxon>
        <taxon>Pseudomonadati</taxon>
        <taxon>Pseudomonadota</taxon>
        <taxon>Gammaproteobacteria</taxon>
        <taxon>Enterobacterales</taxon>
        <taxon>Morganellaceae</taxon>
        <taxon>Proteus</taxon>
    </lineage>
</organism>
<evidence type="ECO:0000313" key="3">
    <source>
        <dbReference type="Proteomes" id="UP000183920"/>
    </source>
</evidence>
<evidence type="ECO:0000313" key="4">
    <source>
        <dbReference type="Proteomes" id="UP000619976"/>
    </source>
</evidence>
<evidence type="ECO:0008006" key="5">
    <source>
        <dbReference type="Google" id="ProtNLM"/>
    </source>
</evidence>
<reference evidence="2 4" key="3">
    <citation type="submission" date="2020-12" db="EMBL/GenBank/DDBJ databases">
        <title>Enhanced detection system for hospital associated transmission using whole genome sequencing surveillance.</title>
        <authorList>
            <person name="Harrison L.H."/>
            <person name="Van Tyne D."/>
            <person name="Marsh J.W."/>
            <person name="Griffith M.P."/>
            <person name="Snyder D.J."/>
            <person name="Cooper V.S."/>
            <person name="Mustapha M."/>
        </authorList>
    </citation>
    <scope>NUCLEOTIDE SEQUENCE [LARGE SCALE GENOMIC DNA]</scope>
    <source>
        <strain evidence="2 4">PR00195</strain>
    </source>
</reference>
<gene>
    <name evidence="1" type="ORF">BN1804_02397</name>
    <name evidence="2" type="ORF">JFQ69_03880</name>
</gene>
<sequence length="214" mass="25278">MKNEPSQQNNGQSMPYLIPDADFNVKLKIHSRNIDHTKEFLEKGVEDFVLPEYSIPNGYRFVKSLKRNQYRLISTTNAPETVYLVELIFRKDIIFSKTTCTQVKVWRTVSEEHDIATRYLPRYFFSYLLKTYSIVVSDEEQTGAGKRFWETMIDWAFTVHLNVYISDGTEENRPLTVVKDTDDLYENWDAFCWGKDRDTHTHRLLVISKEKLSQ</sequence>
<proteinExistence type="predicted"/>